<evidence type="ECO:0000313" key="9">
    <source>
        <dbReference type="Proteomes" id="UP000271241"/>
    </source>
</evidence>
<dbReference type="InterPro" id="IPR014001">
    <property type="entry name" value="Helicase_ATP-bd"/>
</dbReference>
<dbReference type="SMART" id="SM00487">
    <property type="entry name" value="DEXDc"/>
    <property type="match status" value="1"/>
</dbReference>
<feature type="domain" description="Helicase C-terminal" evidence="7">
    <location>
        <begin position="245"/>
        <end position="388"/>
    </location>
</feature>
<dbReference type="EMBL" id="KZ992966">
    <property type="protein sequence ID" value="RKP06048.1"/>
    <property type="molecule type" value="Genomic_DNA"/>
</dbReference>
<dbReference type="PROSITE" id="PS51192">
    <property type="entry name" value="HELICASE_ATP_BIND_1"/>
    <property type="match status" value="1"/>
</dbReference>
<dbReference type="GO" id="GO:0005524">
    <property type="term" value="F:ATP binding"/>
    <property type="evidence" value="ECO:0007669"/>
    <property type="project" value="UniProtKB-KW"/>
</dbReference>
<name>A0A4P9XJT7_9FUNG</name>
<dbReference type="InterPro" id="IPR011545">
    <property type="entry name" value="DEAD/DEAH_box_helicase_dom"/>
</dbReference>
<keyword evidence="1" id="KW-0547">Nucleotide-binding</keyword>
<evidence type="ECO:0000259" key="6">
    <source>
        <dbReference type="PROSITE" id="PS51192"/>
    </source>
</evidence>
<dbReference type="GO" id="GO:0016787">
    <property type="term" value="F:hydrolase activity"/>
    <property type="evidence" value="ECO:0007669"/>
    <property type="project" value="UniProtKB-KW"/>
</dbReference>
<keyword evidence="3" id="KW-0347">Helicase</keyword>
<dbReference type="AlphaFoldDB" id="A0A4P9XJT7"/>
<dbReference type="OrthoDB" id="10265785at2759"/>
<dbReference type="SUPFAM" id="SSF52540">
    <property type="entry name" value="P-loop containing nucleoside triphosphate hydrolases"/>
    <property type="match status" value="2"/>
</dbReference>
<keyword evidence="2 8" id="KW-0378">Hydrolase</keyword>
<dbReference type="Pfam" id="PF00271">
    <property type="entry name" value="Helicase_C"/>
    <property type="match status" value="1"/>
</dbReference>
<dbReference type="GO" id="GO:0004386">
    <property type="term" value="F:helicase activity"/>
    <property type="evidence" value="ECO:0007669"/>
    <property type="project" value="UniProtKB-KW"/>
</dbReference>
<dbReference type="PANTHER" id="PTHR47960">
    <property type="entry name" value="DEAD-BOX ATP-DEPENDENT RNA HELICASE 50"/>
    <property type="match status" value="1"/>
</dbReference>
<evidence type="ECO:0000256" key="3">
    <source>
        <dbReference type="ARBA" id="ARBA00022806"/>
    </source>
</evidence>
<accession>A0A4P9XJT7</accession>
<feature type="domain" description="Helicase ATP-binding" evidence="6">
    <location>
        <begin position="54"/>
        <end position="220"/>
    </location>
</feature>
<evidence type="ECO:0000256" key="4">
    <source>
        <dbReference type="ARBA" id="ARBA00022840"/>
    </source>
</evidence>
<dbReference type="PROSITE" id="PS51194">
    <property type="entry name" value="HELICASE_CTER"/>
    <property type="match status" value="1"/>
</dbReference>
<dbReference type="InterPro" id="IPR001650">
    <property type="entry name" value="Helicase_C-like"/>
</dbReference>
<gene>
    <name evidence="8" type="ORF">THASP1DRAFT_32125</name>
</gene>
<reference evidence="9" key="1">
    <citation type="journal article" date="2018" name="Nat. Microbiol.">
        <title>Leveraging single-cell genomics to expand the fungal tree of life.</title>
        <authorList>
            <person name="Ahrendt S.R."/>
            <person name="Quandt C.A."/>
            <person name="Ciobanu D."/>
            <person name="Clum A."/>
            <person name="Salamov A."/>
            <person name="Andreopoulos B."/>
            <person name="Cheng J.F."/>
            <person name="Woyke T."/>
            <person name="Pelin A."/>
            <person name="Henrissat B."/>
            <person name="Reynolds N.K."/>
            <person name="Benny G.L."/>
            <person name="Smith M.E."/>
            <person name="James T.Y."/>
            <person name="Grigoriev I.V."/>
        </authorList>
    </citation>
    <scope>NUCLEOTIDE SEQUENCE [LARGE SCALE GENOMIC DNA]</scope>
    <source>
        <strain evidence="9">RSA 1356</strain>
    </source>
</reference>
<organism evidence="8 9">
    <name type="scientific">Thamnocephalis sphaerospora</name>
    <dbReference type="NCBI Taxonomy" id="78915"/>
    <lineage>
        <taxon>Eukaryota</taxon>
        <taxon>Fungi</taxon>
        <taxon>Fungi incertae sedis</taxon>
        <taxon>Zoopagomycota</taxon>
        <taxon>Zoopagomycotina</taxon>
        <taxon>Zoopagomycetes</taxon>
        <taxon>Zoopagales</taxon>
        <taxon>Sigmoideomycetaceae</taxon>
        <taxon>Thamnocephalis</taxon>
    </lineage>
</organism>
<dbReference type="Proteomes" id="UP000271241">
    <property type="component" value="Unassembled WGS sequence"/>
</dbReference>
<dbReference type="GO" id="GO:0003676">
    <property type="term" value="F:nucleic acid binding"/>
    <property type="evidence" value="ECO:0007669"/>
    <property type="project" value="InterPro"/>
</dbReference>
<evidence type="ECO:0000256" key="5">
    <source>
        <dbReference type="SAM" id="MobiDB-lite"/>
    </source>
</evidence>
<feature type="region of interest" description="Disordered" evidence="5">
    <location>
        <begin position="1"/>
        <end position="21"/>
    </location>
</feature>
<dbReference type="Gene3D" id="3.40.50.300">
    <property type="entry name" value="P-loop containing nucleotide triphosphate hydrolases"/>
    <property type="match status" value="2"/>
</dbReference>
<dbReference type="Pfam" id="PF00270">
    <property type="entry name" value="DEAD"/>
    <property type="match status" value="1"/>
</dbReference>
<dbReference type="STRING" id="78915.A0A4P9XJT7"/>
<keyword evidence="9" id="KW-1185">Reference proteome</keyword>
<sequence>MTFHGSVNHHHALETGEQVEEQPSFEAMRLKKDLLQGIAKCDIVTPSAIQRRAITVLARGRDALLQGPAGAGKATAAIIGLLQRIRPTVLKVQALVLTPTLARAQQLQASIEMLGAAFPIHSRVCVGNAAPTEDDLKQQVFVGTPDCAMSDTWDQLLHANTVRTLVLDHADELLDPSSNRSIHRVFSQMSSAVQLVLLTKTLSKGVLEMADHLLPSSLRITTKHSPMSLGSTQQFFVRAEDVASRVDALCKLCKDACGTPTVVFCNNLATAELLVKRLDEENGLSAGVMHSDMSPEEREEHRSQFLKSSISALVVVDPCAHGIHLQQVPLVVNFDLPARPDEYFSRHSYRLPVAVSFVAPSEVSTLHAVERQYSTHIKELPKNAADLF</sequence>
<evidence type="ECO:0000259" key="7">
    <source>
        <dbReference type="PROSITE" id="PS51194"/>
    </source>
</evidence>
<proteinExistence type="predicted"/>
<dbReference type="InterPro" id="IPR027417">
    <property type="entry name" value="P-loop_NTPase"/>
</dbReference>
<keyword evidence="4" id="KW-0067">ATP-binding</keyword>
<evidence type="ECO:0000256" key="1">
    <source>
        <dbReference type="ARBA" id="ARBA00022741"/>
    </source>
</evidence>
<evidence type="ECO:0000313" key="8">
    <source>
        <dbReference type="EMBL" id="RKP06048.1"/>
    </source>
</evidence>
<protein>
    <submittedName>
        <fullName evidence="8">P-loop containing nucleoside triphosphate hydrolase protein</fullName>
    </submittedName>
</protein>
<evidence type="ECO:0000256" key="2">
    <source>
        <dbReference type="ARBA" id="ARBA00022801"/>
    </source>
</evidence>